<dbReference type="AlphaFoldDB" id="A0A166EAU7"/>
<accession>A0A166EAU7</accession>
<dbReference type="Proteomes" id="UP000076532">
    <property type="component" value="Unassembled WGS sequence"/>
</dbReference>
<feature type="region of interest" description="Disordered" evidence="1">
    <location>
        <begin position="212"/>
        <end position="237"/>
    </location>
</feature>
<feature type="region of interest" description="Disordered" evidence="1">
    <location>
        <begin position="1"/>
        <end position="20"/>
    </location>
</feature>
<dbReference type="EMBL" id="KV417603">
    <property type="protein sequence ID" value="KZP15577.1"/>
    <property type="molecule type" value="Genomic_DNA"/>
</dbReference>
<feature type="region of interest" description="Disordered" evidence="1">
    <location>
        <begin position="25"/>
        <end position="78"/>
    </location>
</feature>
<reference evidence="2 3" key="1">
    <citation type="journal article" date="2016" name="Mol. Biol. Evol.">
        <title>Comparative Genomics of Early-Diverging Mushroom-Forming Fungi Provides Insights into the Origins of Lignocellulose Decay Capabilities.</title>
        <authorList>
            <person name="Nagy L.G."/>
            <person name="Riley R."/>
            <person name="Tritt A."/>
            <person name="Adam C."/>
            <person name="Daum C."/>
            <person name="Floudas D."/>
            <person name="Sun H."/>
            <person name="Yadav J.S."/>
            <person name="Pangilinan J."/>
            <person name="Larsson K.H."/>
            <person name="Matsuura K."/>
            <person name="Barry K."/>
            <person name="Labutti K."/>
            <person name="Kuo R."/>
            <person name="Ohm R.A."/>
            <person name="Bhattacharya S.S."/>
            <person name="Shirouzu T."/>
            <person name="Yoshinaga Y."/>
            <person name="Martin F.M."/>
            <person name="Grigoriev I.V."/>
            <person name="Hibbett D.S."/>
        </authorList>
    </citation>
    <scope>NUCLEOTIDE SEQUENCE [LARGE SCALE GENOMIC DNA]</scope>
    <source>
        <strain evidence="2 3">CBS 109695</strain>
    </source>
</reference>
<protein>
    <submittedName>
        <fullName evidence="2">Uncharacterized protein</fullName>
    </submittedName>
</protein>
<keyword evidence="3" id="KW-1185">Reference proteome</keyword>
<name>A0A166EAU7_9AGAM</name>
<evidence type="ECO:0000313" key="2">
    <source>
        <dbReference type="EMBL" id="KZP15577.1"/>
    </source>
</evidence>
<sequence length="576" mass="62211">MTAQKAARMTTGGKAPRPFVPVEAKLAGVAAPEPVTPTKRGRSGGSSVQDTSPDTSKRPRDTEGVHDEPVIRKSSRKRSISPDNIIHLFIVYRSIPSMKASQSMQNSPQHPAPVAVTSPSTAIRLDASIPDEHRERIEELVRTEIARLMTKGKDKPSAYIIEDDATLGSNHGEIFSSDEDLPEADRSTFAFTDDEGDIDADAPAIRSAYVNIPDDLSSGSEYTPDSPSAGRGKTAESSNISANVVDTIVADTDDIVPASVQPTFEPVVQPDVPLADDDDEPFTYLEDSEPRGLPAPLMCGVFDPDIQDPKLSYEGLVALRGNKSFLSWSGLHGPGLVMFSAWPEQIKKMSMSQVRNVIEFKSHGVFFNPSRADPAAMGRSPSTGNSYLTLPGQAHAFLTLTMCVMTTSCDIVRPKEVMGELRRVISGIPHSFEHQRMEAAVLTAFHEDTANVQMAKDSITFMTSKNGSGSTSSSPAKNPSKMFRQYAGSSAASSVFTHPRMNSQGTQPVPILDARGSRFNTNTNLPILDKVLPAFKKDIPDGSCAWIGYTANRYTAQKGVGLSFNLLWVVVLGTPN</sequence>
<dbReference type="OrthoDB" id="3067694at2759"/>
<evidence type="ECO:0000256" key="1">
    <source>
        <dbReference type="SAM" id="MobiDB-lite"/>
    </source>
</evidence>
<dbReference type="STRING" id="436010.A0A166EAU7"/>
<organism evidence="2 3">
    <name type="scientific">Athelia psychrophila</name>
    <dbReference type="NCBI Taxonomy" id="1759441"/>
    <lineage>
        <taxon>Eukaryota</taxon>
        <taxon>Fungi</taxon>
        <taxon>Dikarya</taxon>
        <taxon>Basidiomycota</taxon>
        <taxon>Agaricomycotina</taxon>
        <taxon>Agaricomycetes</taxon>
        <taxon>Agaricomycetidae</taxon>
        <taxon>Atheliales</taxon>
        <taxon>Atheliaceae</taxon>
        <taxon>Athelia</taxon>
    </lineage>
</organism>
<gene>
    <name evidence="2" type="ORF">FIBSPDRAFT_958743</name>
</gene>
<feature type="compositionally biased region" description="Basic and acidic residues" evidence="1">
    <location>
        <begin position="55"/>
        <end position="71"/>
    </location>
</feature>
<feature type="compositionally biased region" description="Polar residues" evidence="1">
    <location>
        <begin position="45"/>
        <end position="54"/>
    </location>
</feature>
<evidence type="ECO:0000313" key="3">
    <source>
        <dbReference type="Proteomes" id="UP000076532"/>
    </source>
</evidence>
<feature type="compositionally biased region" description="Polar residues" evidence="1">
    <location>
        <begin position="217"/>
        <end position="226"/>
    </location>
</feature>
<proteinExistence type="predicted"/>